<comment type="caution">
    <text evidence="1">The sequence shown here is derived from an EMBL/GenBank/DDBJ whole genome shotgun (WGS) entry which is preliminary data.</text>
</comment>
<evidence type="ECO:0000313" key="1">
    <source>
        <dbReference type="EMBL" id="MBK8523869.1"/>
    </source>
</evidence>
<dbReference type="EMBL" id="JADJUC010000005">
    <property type="protein sequence ID" value="MBK8523869.1"/>
    <property type="molecule type" value="Genomic_DNA"/>
</dbReference>
<dbReference type="AlphaFoldDB" id="A0A9D7K1Y1"/>
<dbReference type="Proteomes" id="UP000886689">
    <property type="component" value="Unassembled WGS sequence"/>
</dbReference>
<protein>
    <submittedName>
        <fullName evidence="1">Uncharacterized protein</fullName>
    </submittedName>
</protein>
<organism evidence="1 2">
    <name type="scientific">Candidatus Proximibacter danicus</name>
    <dbReference type="NCBI Taxonomy" id="2954365"/>
    <lineage>
        <taxon>Bacteria</taxon>
        <taxon>Pseudomonadati</taxon>
        <taxon>Pseudomonadota</taxon>
        <taxon>Betaproteobacteria</taxon>
        <taxon>Candidatus Proximibacter</taxon>
    </lineage>
</organism>
<evidence type="ECO:0000313" key="2">
    <source>
        <dbReference type="Proteomes" id="UP000886689"/>
    </source>
</evidence>
<proteinExistence type="predicted"/>
<sequence>MQLAQHYVAPARLCRDALQFSLHNGVELEVRLASASEYAFVWHYGDAELRIDTAPVAHPVATAPNHLHDADGRVLADPVTQPGRPPIENLQALFVALQNDPLLTVAGG</sequence>
<reference evidence="1" key="1">
    <citation type="submission" date="2020-10" db="EMBL/GenBank/DDBJ databases">
        <title>Connecting structure to function with the recovery of over 1000 high-quality activated sludge metagenome-assembled genomes encoding full-length rRNA genes using long-read sequencing.</title>
        <authorList>
            <person name="Singleton C.M."/>
            <person name="Petriglieri F."/>
            <person name="Kristensen J.M."/>
            <person name="Kirkegaard R.H."/>
            <person name="Michaelsen T.Y."/>
            <person name="Andersen M.H."/>
            <person name="Karst S.M."/>
            <person name="Dueholm M.S."/>
            <person name="Nielsen P.H."/>
            <person name="Albertsen M."/>
        </authorList>
    </citation>
    <scope>NUCLEOTIDE SEQUENCE</scope>
    <source>
        <strain evidence="1">Hirt_18-Q3-R61-65_BATAC.395</strain>
    </source>
</reference>
<name>A0A9D7K1Y1_9PROT</name>
<accession>A0A9D7K1Y1</accession>
<gene>
    <name evidence="1" type="ORF">IPL58_06945</name>
</gene>